<keyword evidence="1" id="KW-0472">Membrane</keyword>
<name>A0ABW7ZJ85_9ACTN</name>
<feature type="transmembrane region" description="Helical" evidence="1">
    <location>
        <begin position="198"/>
        <end position="220"/>
    </location>
</feature>
<feature type="transmembrane region" description="Helical" evidence="1">
    <location>
        <begin position="22"/>
        <end position="42"/>
    </location>
</feature>
<proteinExistence type="predicted"/>
<keyword evidence="1" id="KW-0812">Transmembrane</keyword>
<dbReference type="RefSeq" id="WP_396762178.1">
    <property type="nucleotide sequence ID" value="NZ_JBITLA010000003.1"/>
</dbReference>
<feature type="transmembrane region" description="Helical" evidence="1">
    <location>
        <begin position="120"/>
        <end position="140"/>
    </location>
</feature>
<sequence>MDVHETITGALRRAVGTRGRRVLLLLTVGVGVLAAAALLTGLPPAERTAATFAATVHAFVSVPLPFVGVLLANDLRRAPGGRVLPTLAAATLIAVAAGLAGDAISGAALAASGSTAPDPWAHGGGLAVAGVLVQVLAQLVGTGLGLLVARPGWACVATIVLPLGAYALLTPLGAVRDRLTPYGALRAVLGAEPDGPAWARWVTAALLWGVALNVVGAVALRRRATRAGRTGTDAGIRIDR</sequence>
<feature type="transmembrane region" description="Helical" evidence="1">
    <location>
        <begin position="152"/>
        <end position="169"/>
    </location>
</feature>
<reference evidence="2 3" key="1">
    <citation type="submission" date="2024-10" db="EMBL/GenBank/DDBJ databases">
        <title>The Natural Products Discovery Center: Release of the First 8490 Sequenced Strains for Exploring Actinobacteria Biosynthetic Diversity.</title>
        <authorList>
            <person name="Kalkreuter E."/>
            <person name="Kautsar S.A."/>
            <person name="Yang D."/>
            <person name="Bader C.D."/>
            <person name="Teijaro C.N."/>
            <person name="Fluegel L."/>
            <person name="Davis C.M."/>
            <person name="Simpson J.R."/>
            <person name="Lauterbach L."/>
            <person name="Steele A.D."/>
            <person name="Gui C."/>
            <person name="Meng S."/>
            <person name="Li G."/>
            <person name="Viehrig K."/>
            <person name="Ye F."/>
            <person name="Su P."/>
            <person name="Kiefer A.F."/>
            <person name="Nichols A."/>
            <person name="Cepeda A.J."/>
            <person name="Yan W."/>
            <person name="Fan B."/>
            <person name="Jiang Y."/>
            <person name="Adhikari A."/>
            <person name="Zheng C.-J."/>
            <person name="Schuster L."/>
            <person name="Cowan T.M."/>
            <person name="Smanski M.J."/>
            <person name="Chevrette M.G."/>
            <person name="De Carvalho L.P.S."/>
            <person name="Shen B."/>
        </authorList>
    </citation>
    <scope>NUCLEOTIDE SEQUENCE [LARGE SCALE GENOMIC DNA]</scope>
    <source>
        <strain evidence="2 3">NPDC049845</strain>
    </source>
</reference>
<dbReference type="EMBL" id="JBITLE010000003">
    <property type="protein sequence ID" value="MFI7262903.1"/>
    <property type="molecule type" value="Genomic_DNA"/>
</dbReference>
<evidence type="ECO:0000313" key="2">
    <source>
        <dbReference type="EMBL" id="MFI7262903.1"/>
    </source>
</evidence>
<comment type="caution">
    <text evidence="2">The sequence shown here is derived from an EMBL/GenBank/DDBJ whole genome shotgun (WGS) entry which is preliminary data.</text>
</comment>
<evidence type="ECO:0008006" key="4">
    <source>
        <dbReference type="Google" id="ProtNLM"/>
    </source>
</evidence>
<evidence type="ECO:0000256" key="1">
    <source>
        <dbReference type="SAM" id="Phobius"/>
    </source>
</evidence>
<gene>
    <name evidence="2" type="ORF">ACIBP4_11445</name>
</gene>
<keyword evidence="1" id="KW-1133">Transmembrane helix</keyword>
<organism evidence="2 3">
    <name type="scientific">Micromonospora maritima</name>
    <dbReference type="NCBI Taxonomy" id="986711"/>
    <lineage>
        <taxon>Bacteria</taxon>
        <taxon>Bacillati</taxon>
        <taxon>Actinomycetota</taxon>
        <taxon>Actinomycetes</taxon>
        <taxon>Micromonosporales</taxon>
        <taxon>Micromonosporaceae</taxon>
        <taxon>Micromonospora</taxon>
    </lineage>
</organism>
<protein>
    <recommendedName>
        <fullName evidence="4">Integral membrane protein</fullName>
    </recommendedName>
</protein>
<accession>A0ABW7ZJ85</accession>
<keyword evidence="3" id="KW-1185">Reference proteome</keyword>
<dbReference type="Proteomes" id="UP001612812">
    <property type="component" value="Unassembled WGS sequence"/>
</dbReference>
<evidence type="ECO:0000313" key="3">
    <source>
        <dbReference type="Proteomes" id="UP001612812"/>
    </source>
</evidence>
<feature type="transmembrane region" description="Helical" evidence="1">
    <location>
        <begin position="48"/>
        <end position="71"/>
    </location>
</feature>
<feature type="transmembrane region" description="Helical" evidence="1">
    <location>
        <begin position="83"/>
        <end position="100"/>
    </location>
</feature>